<keyword evidence="1" id="KW-0472">Membrane</keyword>
<name>A0A2P2NY19_RHIMU</name>
<dbReference type="EMBL" id="GGEC01066866">
    <property type="protein sequence ID" value="MBX47350.1"/>
    <property type="molecule type" value="Transcribed_RNA"/>
</dbReference>
<sequence>MTLKHDFLTRSKSYISFYAIFGYEWTSLVFQLGSRLLLLIR</sequence>
<reference evidence="2" key="1">
    <citation type="submission" date="2018-02" db="EMBL/GenBank/DDBJ databases">
        <title>Rhizophora mucronata_Transcriptome.</title>
        <authorList>
            <person name="Meera S.P."/>
            <person name="Sreeshan A."/>
            <person name="Augustine A."/>
        </authorList>
    </citation>
    <scope>NUCLEOTIDE SEQUENCE</scope>
    <source>
        <tissue evidence="2">Leaf</tissue>
    </source>
</reference>
<evidence type="ECO:0000256" key="1">
    <source>
        <dbReference type="SAM" id="Phobius"/>
    </source>
</evidence>
<keyword evidence="1" id="KW-0812">Transmembrane</keyword>
<organism evidence="2">
    <name type="scientific">Rhizophora mucronata</name>
    <name type="common">Asiatic mangrove</name>
    <dbReference type="NCBI Taxonomy" id="61149"/>
    <lineage>
        <taxon>Eukaryota</taxon>
        <taxon>Viridiplantae</taxon>
        <taxon>Streptophyta</taxon>
        <taxon>Embryophyta</taxon>
        <taxon>Tracheophyta</taxon>
        <taxon>Spermatophyta</taxon>
        <taxon>Magnoliopsida</taxon>
        <taxon>eudicotyledons</taxon>
        <taxon>Gunneridae</taxon>
        <taxon>Pentapetalae</taxon>
        <taxon>rosids</taxon>
        <taxon>fabids</taxon>
        <taxon>Malpighiales</taxon>
        <taxon>Rhizophoraceae</taxon>
        <taxon>Rhizophora</taxon>
    </lineage>
</organism>
<evidence type="ECO:0000313" key="2">
    <source>
        <dbReference type="EMBL" id="MBX47350.1"/>
    </source>
</evidence>
<accession>A0A2P2NY19</accession>
<proteinExistence type="predicted"/>
<protein>
    <submittedName>
        <fullName evidence="2">Uncharacterized protein</fullName>
    </submittedName>
</protein>
<keyword evidence="1" id="KW-1133">Transmembrane helix</keyword>
<dbReference type="AlphaFoldDB" id="A0A2P2NY19"/>
<feature type="transmembrane region" description="Helical" evidence="1">
    <location>
        <begin position="15"/>
        <end position="38"/>
    </location>
</feature>